<sequence>MKILVAGGTGIIGQRLIPLLVAANHEVTGTTRTADKSKLLEQLGATPCVVNVFDREQLTALVSKARPDVIIQQLTDLSARNSKANAYMRREGTRNLVDAAHKAGVRRFIAQSISWIYAPGNSPADETVPLDLEAPEPRRSTIKGVQALERAVAEIERWVVLRYGVLYGPGTWYAPDGFIAEQVRLRQLPADEGITSFLHVEDAARAALLALDWPQGIVNVVDDNPTPGTTWLPVYATSLGAPPPPITTGRPRAARGATNAKARQILHWHPLYPSWRKGFAQITQERRA</sequence>
<protein>
    <submittedName>
        <fullName evidence="2">NAD(P)-dependent oxidoreductase</fullName>
    </submittedName>
</protein>
<evidence type="ECO:0000313" key="2">
    <source>
        <dbReference type="EMBL" id="QBD82917.1"/>
    </source>
</evidence>
<dbReference type="Gene3D" id="3.40.50.720">
    <property type="entry name" value="NAD(P)-binding Rossmann-like Domain"/>
    <property type="match status" value="1"/>
</dbReference>
<dbReference type="PANTHER" id="PTHR48079">
    <property type="entry name" value="PROTEIN YEEZ"/>
    <property type="match status" value="1"/>
</dbReference>
<dbReference type="KEGG" id="kbs:EPA93_45940"/>
<dbReference type="Pfam" id="PF01370">
    <property type="entry name" value="Epimerase"/>
    <property type="match status" value="1"/>
</dbReference>
<dbReference type="EMBL" id="CP035758">
    <property type="protein sequence ID" value="QBD82917.1"/>
    <property type="molecule type" value="Genomic_DNA"/>
</dbReference>
<feature type="domain" description="NAD-dependent epimerase/dehydratase" evidence="1">
    <location>
        <begin position="3"/>
        <end position="216"/>
    </location>
</feature>
<name>A0A4P6K3S0_KTERU</name>
<dbReference type="RefSeq" id="WP_129893986.1">
    <property type="nucleotide sequence ID" value="NZ_CP035758.1"/>
</dbReference>
<dbReference type="InterPro" id="IPR036291">
    <property type="entry name" value="NAD(P)-bd_dom_sf"/>
</dbReference>
<dbReference type="SUPFAM" id="SSF51735">
    <property type="entry name" value="NAD(P)-binding Rossmann-fold domains"/>
    <property type="match status" value="1"/>
</dbReference>
<organism evidence="2 3">
    <name type="scientific">Ktedonosporobacter rubrisoli</name>
    <dbReference type="NCBI Taxonomy" id="2509675"/>
    <lineage>
        <taxon>Bacteria</taxon>
        <taxon>Bacillati</taxon>
        <taxon>Chloroflexota</taxon>
        <taxon>Ktedonobacteria</taxon>
        <taxon>Ktedonobacterales</taxon>
        <taxon>Ktedonosporobacteraceae</taxon>
        <taxon>Ktedonosporobacter</taxon>
    </lineage>
</organism>
<dbReference type="GO" id="GO:0005737">
    <property type="term" value="C:cytoplasm"/>
    <property type="evidence" value="ECO:0007669"/>
    <property type="project" value="TreeGrafter"/>
</dbReference>
<dbReference type="Proteomes" id="UP000290365">
    <property type="component" value="Chromosome"/>
</dbReference>
<dbReference type="AlphaFoldDB" id="A0A4P6K3S0"/>
<evidence type="ECO:0000259" key="1">
    <source>
        <dbReference type="Pfam" id="PF01370"/>
    </source>
</evidence>
<keyword evidence="3" id="KW-1185">Reference proteome</keyword>
<dbReference type="InterPro" id="IPR051783">
    <property type="entry name" value="NAD(P)-dependent_oxidoreduct"/>
</dbReference>
<evidence type="ECO:0000313" key="3">
    <source>
        <dbReference type="Proteomes" id="UP000290365"/>
    </source>
</evidence>
<dbReference type="OrthoDB" id="9807212at2"/>
<accession>A0A4P6K3S0</accession>
<gene>
    <name evidence="2" type="ORF">EPA93_45940</name>
</gene>
<reference evidence="2 3" key="1">
    <citation type="submission" date="2019-01" db="EMBL/GenBank/DDBJ databases">
        <title>Ktedonosporobacter rubrisoli SCAWS-G2.</title>
        <authorList>
            <person name="Huang Y."/>
            <person name="Yan B."/>
        </authorList>
    </citation>
    <scope>NUCLEOTIDE SEQUENCE [LARGE SCALE GENOMIC DNA]</scope>
    <source>
        <strain evidence="2 3">SCAWS-G2</strain>
    </source>
</reference>
<dbReference type="GO" id="GO:0004029">
    <property type="term" value="F:aldehyde dehydrogenase (NAD+) activity"/>
    <property type="evidence" value="ECO:0007669"/>
    <property type="project" value="TreeGrafter"/>
</dbReference>
<proteinExistence type="predicted"/>
<dbReference type="InterPro" id="IPR001509">
    <property type="entry name" value="Epimerase_deHydtase"/>
</dbReference>
<dbReference type="PANTHER" id="PTHR48079:SF6">
    <property type="entry name" value="NAD(P)-BINDING DOMAIN-CONTAINING PROTEIN-RELATED"/>
    <property type="match status" value="1"/>
</dbReference>